<proteinExistence type="predicted"/>
<dbReference type="Pfam" id="PF09952">
    <property type="entry name" value="AbiEi_2"/>
    <property type="match status" value="1"/>
</dbReference>
<accession>A0A1H4JLI7</accession>
<reference evidence="1 2" key="1">
    <citation type="submission" date="2016-10" db="EMBL/GenBank/DDBJ databases">
        <authorList>
            <person name="de Groot N.N."/>
        </authorList>
    </citation>
    <scope>NUCLEOTIDE SEQUENCE [LARGE SCALE GENOMIC DNA]</scope>
    <source>
        <strain evidence="1 2">DSM 10495</strain>
    </source>
</reference>
<protein>
    <recommendedName>
        <fullName evidence="3">Transcriptional regulator, AbiEi antitoxin, Type IV TA system</fullName>
    </recommendedName>
</protein>
<organism evidence="1 2">
    <name type="scientific">Arthrobacter woluwensis</name>
    <dbReference type="NCBI Taxonomy" id="156980"/>
    <lineage>
        <taxon>Bacteria</taxon>
        <taxon>Bacillati</taxon>
        <taxon>Actinomycetota</taxon>
        <taxon>Actinomycetes</taxon>
        <taxon>Micrococcales</taxon>
        <taxon>Micrococcaceae</taxon>
        <taxon>Arthrobacter</taxon>
    </lineage>
</organism>
<dbReference type="Proteomes" id="UP000182652">
    <property type="component" value="Unassembled WGS sequence"/>
</dbReference>
<keyword evidence="2" id="KW-1185">Reference proteome</keyword>
<dbReference type="AlphaFoldDB" id="A0A1H4JLI7"/>
<name>A0A1H4JLI7_9MICC</name>
<evidence type="ECO:0008006" key="3">
    <source>
        <dbReference type="Google" id="ProtNLM"/>
    </source>
</evidence>
<evidence type="ECO:0000313" key="2">
    <source>
        <dbReference type="Proteomes" id="UP000182652"/>
    </source>
</evidence>
<sequence length="330" mass="37157">MEESLARALSSRLDELGLHLKIPTTLAGLQPHEPVSATLVHNQGPTRYLALFSDEMTLSSLERKWTHHPQKAPLFILGPRATERSAEMFRQLGINFLDQAGNAYITFKGVHIDVRGRRLTTSAKSNLDTSRLPRGGVNLFSTKRAQVIFAILSWPQLLREPVRQLAHTAGTSLGQTQETLGLLEAEGFLDEHRSLIQHRQDRLIDQWTATYPAGLGARSKVRAFSGDFSSLRSSTFSAYVAGEAAIPGILRPETLTLFTVESPTELIREHRWRRTTENPNIFLRRQFWHGLHPEEPGIHTAPWLLTYAELMAANENRQLEAAHTVRMEHA</sequence>
<dbReference type="InterPro" id="IPR019238">
    <property type="entry name" value="AbiEi_2"/>
</dbReference>
<dbReference type="RefSeq" id="WP_066216624.1">
    <property type="nucleotide sequence ID" value="NZ_FNSN01000003.1"/>
</dbReference>
<gene>
    <name evidence="1" type="ORF">SAMN04489745_0242</name>
</gene>
<dbReference type="STRING" id="156980.SAMN04489745_0242"/>
<dbReference type="EMBL" id="FNSN01000003">
    <property type="protein sequence ID" value="SEB46825.1"/>
    <property type="molecule type" value="Genomic_DNA"/>
</dbReference>
<evidence type="ECO:0000313" key="1">
    <source>
        <dbReference type="EMBL" id="SEB46825.1"/>
    </source>
</evidence>